<dbReference type="GO" id="GO:2001289">
    <property type="term" value="P:lipid X metabolic process"/>
    <property type="evidence" value="ECO:0007669"/>
    <property type="project" value="UniProtKB-ARBA"/>
</dbReference>
<keyword evidence="10" id="KW-0443">Lipid metabolism</keyword>
<dbReference type="Gene3D" id="3.30.1700.10">
    <property type="entry name" value="lpxc deacetylase, domain 2"/>
    <property type="match status" value="2"/>
</dbReference>
<dbReference type="PANTHER" id="PTHR33694">
    <property type="entry name" value="UDP-3-O-ACYL-N-ACETYLGLUCOSAMINE DEACETYLASE 1, MITOCHONDRIAL-RELATED"/>
    <property type="match status" value="1"/>
</dbReference>
<gene>
    <name evidence="13" type="ORF">NDN08_000050</name>
</gene>
<evidence type="ECO:0000313" key="13">
    <source>
        <dbReference type="EMBL" id="KAJ8900749.1"/>
    </source>
</evidence>
<keyword evidence="6" id="KW-0441">Lipid A biosynthesis</keyword>
<dbReference type="PANTHER" id="PTHR33694:SF1">
    <property type="entry name" value="UDP-3-O-ACYL-N-ACETYLGLUCOSAMINE DEACETYLASE 1, MITOCHONDRIAL-RELATED"/>
    <property type="match status" value="1"/>
</dbReference>
<keyword evidence="7" id="KW-0479">Metal-binding</keyword>
<evidence type="ECO:0000256" key="11">
    <source>
        <dbReference type="ARBA" id="ARBA00024535"/>
    </source>
</evidence>
<keyword evidence="8" id="KW-0378">Hydrolase</keyword>
<dbReference type="GO" id="GO:0046872">
    <property type="term" value="F:metal ion binding"/>
    <property type="evidence" value="ECO:0007669"/>
    <property type="project" value="UniProtKB-KW"/>
</dbReference>
<accession>A0AAV8UE72</accession>
<organism evidence="13 14">
    <name type="scientific">Rhodosorus marinus</name>
    <dbReference type="NCBI Taxonomy" id="101924"/>
    <lineage>
        <taxon>Eukaryota</taxon>
        <taxon>Rhodophyta</taxon>
        <taxon>Stylonematophyceae</taxon>
        <taxon>Stylonematales</taxon>
        <taxon>Stylonemataceae</taxon>
        <taxon>Rhodosorus</taxon>
    </lineage>
</organism>
<dbReference type="GO" id="GO:0103117">
    <property type="term" value="F:UDP-3-O-acyl-N-acetylglucosamine deacetylase activity"/>
    <property type="evidence" value="ECO:0007669"/>
    <property type="project" value="UniProtKB-EC"/>
</dbReference>
<evidence type="ECO:0000256" key="9">
    <source>
        <dbReference type="ARBA" id="ARBA00022833"/>
    </source>
</evidence>
<dbReference type="AlphaFoldDB" id="A0AAV8UE72"/>
<comment type="similarity">
    <text evidence="3">Belongs to the LpxC family.</text>
</comment>
<reference evidence="13 14" key="1">
    <citation type="journal article" date="2023" name="Nat. Commun.">
        <title>Origin of minicircular mitochondrial genomes in red algae.</title>
        <authorList>
            <person name="Lee Y."/>
            <person name="Cho C.H."/>
            <person name="Lee Y.M."/>
            <person name="Park S.I."/>
            <person name="Yang J.H."/>
            <person name="West J.A."/>
            <person name="Bhattacharya D."/>
            <person name="Yoon H.S."/>
        </authorList>
    </citation>
    <scope>NUCLEOTIDE SEQUENCE [LARGE SCALE GENOMIC DNA]</scope>
    <source>
        <strain evidence="13 14">CCMP1338</strain>
        <tissue evidence="13">Whole cell</tissue>
    </source>
</reference>
<dbReference type="GO" id="GO:0009245">
    <property type="term" value="P:lipid A biosynthetic process"/>
    <property type="evidence" value="ECO:0007669"/>
    <property type="project" value="UniProtKB-KW"/>
</dbReference>
<evidence type="ECO:0000256" key="10">
    <source>
        <dbReference type="ARBA" id="ARBA00023098"/>
    </source>
</evidence>
<evidence type="ECO:0000256" key="8">
    <source>
        <dbReference type="ARBA" id="ARBA00022801"/>
    </source>
</evidence>
<dbReference type="EMBL" id="JAMWBK010000013">
    <property type="protein sequence ID" value="KAJ8900749.1"/>
    <property type="molecule type" value="Genomic_DNA"/>
</dbReference>
<dbReference type="InterPro" id="IPR020568">
    <property type="entry name" value="Ribosomal_Su5_D2-typ_SF"/>
</dbReference>
<keyword evidence="9" id="KW-0862">Zinc</keyword>
<dbReference type="GO" id="GO:0016020">
    <property type="term" value="C:membrane"/>
    <property type="evidence" value="ECO:0007669"/>
    <property type="project" value="GOC"/>
</dbReference>
<evidence type="ECO:0000256" key="4">
    <source>
        <dbReference type="ARBA" id="ARBA00012745"/>
    </source>
</evidence>
<evidence type="ECO:0000256" key="12">
    <source>
        <dbReference type="ARBA" id="ARBA00024987"/>
    </source>
</evidence>
<dbReference type="Proteomes" id="UP001157974">
    <property type="component" value="Unassembled WGS sequence"/>
</dbReference>
<sequence>MAPVSQSTVSELNFSGVGLHTGERVDIKVLPGEPGSGIVFIQDGNEQVQIPASWELVKGSSYLGVTLEKQDEDPARTWRVSTVEHLLAAFSGAGIDNARVVVRGSEIPGMDGSSKSFTEDFLSRRTLVEANSSLKKVQVLSEIAVSQEDANSRWAKLSPLENADPEGDLNISVHLDFGTRMQPQSFSYWRSEFIKRNVFEARTFGFMSDLEPLRAQNLARGSNLDNTVAFNNDGSGLDALGDLRLGGVISGRYESLRPGHSLNVMLLRKLYSSAKNFRFI</sequence>
<dbReference type="EC" id="3.5.1.108" evidence="4"/>
<name>A0AAV8UE72_9RHOD</name>
<protein>
    <recommendedName>
        <fullName evidence="4">UDP-3-O-acyl-N-acetylglucosamine deacetylase</fullName>
        <ecNumber evidence="4">3.5.1.108</ecNumber>
    </recommendedName>
</protein>
<comment type="function">
    <text evidence="12">Involved in the biosynthesis of lipid A, a phosphorylated glycolipid that in bacteria anchors the lipopolysaccharide to the outer membrane of the cell. Lipid A-like molecules in plants may serve as structural components of the outer membranes of mitochondria and/or chloroplasts, or may be involved in signal transduction or plant defense responses.</text>
</comment>
<evidence type="ECO:0000256" key="1">
    <source>
        <dbReference type="ARBA" id="ARBA00001947"/>
    </source>
</evidence>
<evidence type="ECO:0000256" key="6">
    <source>
        <dbReference type="ARBA" id="ARBA00022556"/>
    </source>
</evidence>
<dbReference type="Pfam" id="PF03331">
    <property type="entry name" value="LpxC"/>
    <property type="match status" value="1"/>
</dbReference>
<dbReference type="InterPro" id="IPR004463">
    <property type="entry name" value="UDP-acyl_GlcNac_deAcase"/>
</dbReference>
<dbReference type="InterPro" id="IPR011334">
    <property type="entry name" value="UDP-acyl_GlcNac_deAcase_C"/>
</dbReference>
<evidence type="ECO:0000256" key="2">
    <source>
        <dbReference type="ARBA" id="ARBA00005002"/>
    </source>
</evidence>
<dbReference type="InterPro" id="IPR015870">
    <property type="entry name" value="UDP-acyl_N-AcGlcN_deAcase_N"/>
</dbReference>
<comment type="pathway">
    <text evidence="2">Glycolipid biosynthesis; lipid IV(A) biosynthesis; lipid IV(A) from (3R)-3-hydroxytetradecanoyl-[acyl-carrier-protein] and UDP-N-acetyl-alpha-D-glucosamine: step 2/6.</text>
</comment>
<comment type="cofactor">
    <cofactor evidence="1">
        <name>Zn(2+)</name>
        <dbReference type="ChEBI" id="CHEBI:29105"/>
    </cofactor>
</comment>
<evidence type="ECO:0000313" key="14">
    <source>
        <dbReference type="Proteomes" id="UP001157974"/>
    </source>
</evidence>
<dbReference type="Gene3D" id="3.30.230.20">
    <property type="entry name" value="lpxc deacetylase, domain 1"/>
    <property type="match status" value="1"/>
</dbReference>
<keyword evidence="14" id="KW-1185">Reference proteome</keyword>
<evidence type="ECO:0000256" key="3">
    <source>
        <dbReference type="ARBA" id="ARBA00006170"/>
    </source>
</evidence>
<dbReference type="SUPFAM" id="SSF54211">
    <property type="entry name" value="Ribosomal protein S5 domain 2-like"/>
    <property type="match status" value="2"/>
</dbReference>
<proteinExistence type="inferred from homology"/>
<comment type="caution">
    <text evidence="13">The sequence shown here is derived from an EMBL/GenBank/DDBJ whole genome shotgun (WGS) entry which is preliminary data.</text>
</comment>
<evidence type="ECO:0000256" key="5">
    <source>
        <dbReference type="ARBA" id="ARBA00022516"/>
    </source>
</evidence>
<evidence type="ECO:0000256" key="7">
    <source>
        <dbReference type="ARBA" id="ARBA00022723"/>
    </source>
</evidence>
<comment type="catalytic activity">
    <reaction evidence="11">
        <text>a UDP-3-O-[(3R)-3-hydroxyacyl]-N-acetyl-alpha-D-glucosamine + H2O = a UDP-3-O-[(3R)-3-hydroxyacyl]-alpha-D-glucosamine + acetate</text>
        <dbReference type="Rhea" id="RHEA:67816"/>
        <dbReference type="ChEBI" id="CHEBI:15377"/>
        <dbReference type="ChEBI" id="CHEBI:30089"/>
        <dbReference type="ChEBI" id="CHEBI:137740"/>
        <dbReference type="ChEBI" id="CHEBI:173225"/>
        <dbReference type="EC" id="3.5.1.108"/>
    </reaction>
</comment>
<keyword evidence="5" id="KW-0444">Lipid biosynthesis</keyword>